<protein>
    <submittedName>
        <fullName evidence="1">Uncharacterized protein</fullName>
    </submittedName>
</protein>
<accession>A0A934IZJ5</accession>
<organism evidence="1 2">
    <name type="scientific">Paenibacillus roseus</name>
    <dbReference type="NCBI Taxonomy" id="2798579"/>
    <lineage>
        <taxon>Bacteria</taxon>
        <taxon>Bacillati</taxon>
        <taxon>Bacillota</taxon>
        <taxon>Bacilli</taxon>
        <taxon>Bacillales</taxon>
        <taxon>Paenibacillaceae</taxon>
        <taxon>Paenibacillus</taxon>
    </lineage>
</organism>
<reference evidence="1" key="1">
    <citation type="submission" date="2020-12" db="EMBL/GenBank/DDBJ databases">
        <authorList>
            <person name="Huq M.A."/>
        </authorList>
    </citation>
    <scope>NUCLEOTIDE SEQUENCE</scope>
    <source>
        <strain evidence="1">MAHUQ-46</strain>
    </source>
</reference>
<dbReference type="Proteomes" id="UP000640274">
    <property type="component" value="Unassembled WGS sequence"/>
</dbReference>
<name>A0A934IZJ5_9BACL</name>
<keyword evidence="2" id="KW-1185">Reference proteome</keyword>
<sequence>MSLHFLAEAPSITERLNAALEDDFYFHKAFYNRKEGATTALVNLAKNNDSIALVAKLPDKWRCLFPDVDWHHADSIDFGMKPNVKTVIADCVEGRELHRLYERARAMRIKLIAITAIN</sequence>
<evidence type="ECO:0000313" key="2">
    <source>
        <dbReference type="Proteomes" id="UP000640274"/>
    </source>
</evidence>
<dbReference type="RefSeq" id="WP_199019657.1">
    <property type="nucleotide sequence ID" value="NZ_JAELUP010000065.1"/>
</dbReference>
<dbReference type="AlphaFoldDB" id="A0A934IZJ5"/>
<comment type="caution">
    <text evidence="1">The sequence shown here is derived from an EMBL/GenBank/DDBJ whole genome shotgun (WGS) entry which is preliminary data.</text>
</comment>
<gene>
    <name evidence="1" type="ORF">JFN88_12645</name>
</gene>
<evidence type="ECO:0000313" key="1">
    <source>
        <dbReference type="EMBL" id="MBJ6362116.1"/>
    </source>
</evidence>
<proteinExistence type="predicted"/>
<dbReference type="EMBL" id="JAELUP010000065">
    <property type="protein sequence ID" value="MBJ6362116.1"/>
    <property type="molecule type" value="Genomic_DNA"/>
</dbReference>